<proteinExistence type="predicted"/>
<evidence type="ECO:0000259" key="2">
    <source>
        <dbReference type="PROSITE" id="PS50110"/>
    </source>
</evidence>
<protein>
    <submittedName>
        <fullName evidence="3">Response regulator</fullName>
    </submittedName>
</protein>
<dbReference type="GO" id="GO:0000160">
    <property type="term" value="P:phosphorelay signal transduction system"/>
    <property type="evidence" value="ECO:0007669"/>
    <property type="project" value="InterPro"/>
</dbReference>
<dbReference type="PROSITE" id="PS50110">
    <property type="entry name" value="RESPONSE_REGULATORY"/>
    <property type="match status" value="1"/>
</dbReference>
<reference evidence="3 4" key="1">
    <citation type="submission" date="2019-12" db="EMBL/GenBank/DDBJ databases">
        <title>Roseobacter cerasinus sp. nov., isolated from seawater around aquaculture.</title>
        <authorList>
            <person name="Muramatsu S."/>
            <person name="Takabe Y."/>
            <person name="Mori K."/>
            <person name="Takaichi S."/>
            <person name="Hanada S."/>
        </authorList>
    </citation>
    <scope>NUCLEOTIDE SEQUENCE [LARGE SCALE GENOMIC DNA]</scope>
    <source>
        <strain evidence="3 4">AI77</strain>
    </source>
</reference>
<gene>
    <name evidence="3" type="ORF">So717_04640</name>
</gene>
<comment type="caution">
    <text evidence="3">The sequence shown here is derived from an EMBL/GenBank/DDBJ whole genome shotgun (WGS) entry which is preliminary data.</text>
</comment>
<evidence type="ECO:0000313" key="4">
    <source>
        <dbReference type="Proteomes" id="UP000436522"/>
    </source>
</evidence>
<organism evidence="3 4">
    <name type="scientific">Roseobacter cerasinus</name>
    <dbReference type="NCBI Taxonomy" id="2602289"/>
    <lineage>
        <taxon>Bacteria</taxon>
        <taxon>Pseudomonadati</taxon>
        <taxon>Pseudomonadota</taxon>
        <taxon>Alphaproteobacteria</taxon>
        <taxon>Rhodobacterales</taxon>
        <taxon>Roseobacteraceae</taxon>
        <taxon>Roseobacter</taxon>
    </lineage>
</organism>
<keyword evidence="1" id="KW-0597">Phosphoprotein</keyword>
<dbReference type="Gene3D" id="3.40.50.2300">
    <property type="match status" value="1"/>
</dbReference>
<dbReference type="SUPFAM" id="SSF52172">
    <property type="entry name" value="CheY-like"/>
    <property type="match status" value="1"/>
</dbReference>
<sequence>MTAAVLDTVLLVDDDKVTNLMHTRIIRRSALARTVDVATDGVAALDYLQTRLAAGQGCPDLILLDINMPRMDGFEFLENYSALPEESRCSDTLIVMLSTSVLEADRARAEAHPDLHAFLNKPLTVDDMLRFAETSAEVRDALHG</sequence>
<dbReference type="Proteomes" id="UP000436522">
    <property type="component" value="Unassembled WGS sequence"/>
</dbReference>
<dbReference type="InterPro" id="IPR001789">
    <property type="entry name" value="Sig_transdc_resp-reg_receiver"/>
</dbReference>
<dbReference type="SMART" id="SM00448">
    <property type="entry name" value="REC"/>
    <property type="match status" value="1"/>
</dbReference>
<accession>A0A640VNP5</accession>
<dbReference type="PANTHER" id="PTHR44520">
    <property type="entry name" value="RESPONSE REGULATOR RCP1-RELATED"/>
    <property type="match status" value="1"/>
</dbReference>
<dbReference type="EMBL" id="BLIV01000001">
    <property type="protein sequence ID" value="GFE48711.1"/>
    <property type="molecule type" value="Genomic_DNA"/>
</dbReference>
<evidence type="ECO:0000313" key="3">
    <source>
        <dbReference type="EMBL" id="GFE48711.1"/>
    </source>
</evidence>
<keyword evidence="4" id="KW-1185">Reference proteome</keyword>
<dbReference type="InterPro" id="IPR052893">
    <property type="entry name" value="TCS_response_regulator"/>
</dbReference>
<evidence type="ECO:0000256" key="1">
    <source>
        <dbReference type="PROSITE-ProRule" id="PRU00169"/>
    </source>
</evidence>
<dbReference type="InterPro" id="IPR011006">
    <property type="entry name" value="CheY-like_superfamily"/>
</dbReference>
<dbReference type="Pfam" id="PF00072">
    <property type="entry name" value="Response_reg"/>
    <property type="match status" value="1"/>
</dbReference>
<feature type="domain" description="Response regulatory" evidence="2">
    <location>
        <begin position="8"/>
        <end position="136"/>
    </location>
</feature>
<dbReference type="PANTHER" id="PTHR44520:SF2">
    <property type="entry name" value="RESPONSE REGULATOR RCP1"/>
    <property type="match status" value="1"/>
</dbReference>
<feature type="modified residue" description="4-aspartylphosphate" evidence="1">
    <location>
        <position position="65"/>
    </location>
</feature>
<name>A0A640VNP5_9RHOB</name>
<dbReference type="AlphaFoldDB" id="A0A640VNP5"/>